<dbReference type="CDD" id="cd15555">
    <property type="entry name" value="PHD_KDM2A_2B"/>
    <property type="match status" value="1"/>
</dbReference>
<dbReference type="PROSITE" id="PS01359">
    <property type="entry name" value="ZF_PHD_1"/>
    <property type="match status" value="1"/>
</dbReference>
<dbReference type="InterPro" id="IPR013083">
    <property type="entry name" value="Znf_RING/FYVE/PHD"/>
</dbReference>
<reference evidence="22" key="1">
    <citation type="submission" date="2021-10" db="EMBL/GenBank/DDBJ databases">
        <title>Tropical sea cucumber genome reveals ecological adaptation and Cuvierian tubules defense mechanism.</title>
        <authorList>
            <person name="Chen T."/>
        </authorList>
    </citation>
    <scope>NUCLEOTIDE SEQUENCE</scope>
    <source>
        <strain evidence="22">Nanhai2018</strain>
        <tissue evidence="22">Muscle</tissue>
    </source>
</reference>
<dbReference type="CDD" id="cd21743">
    <property type="entry name" value="CTD_KDM2A_2B-like"/>
    <property type="match status" value="1"/>
</dbReference>
<name>A0A9Q1HCE9_HOLLE</name>
<dbReference type="Pfam" id="PF17811">
    <property type="entry name" value="JHD"/>
    <property type="match status" value="1"/>
</dbReference>
<evidence type="ECO:0000256" key="5">
    <source>
        <dbReference type="ARBA" id="ARBA00022723"/>
    </source>
</evidence>
<evidence type="ECO:0000259" key="20">
    <source>
        <dbReference type="PROSITE" id="PS51058"/>
    </source>
</evidence>
<evidence type="ECO:0000256" key="8">
    <source>
        <dbReference type="ARBA" id="ARBA00022853"/>
    </source>
</evidence>
<evidence type="ECO:0000256" key="11">
    <source>
        <dbReference type="ARBA" id="ARBA00023004"/>
    </source>
</evidence>
<feature type="region of interest" description="Disordered" evidence="18">
    <location>
        <begin position="347"/>
        <end position="454"/>
    </location>
</feature>
<proteinExistence type="inferred from homology"/>
<evidence type="ECO:0000256" key="2">
    <source>
        <dbReference type="ARBA" id="ARBA00004123"/>
    </source>
</evidence>
<dbReference type="EMBL" id="JAIZAY010000004">
    <property type="protein sequence ID" value="KAJ8044202.1"/>
    <property type="molecule type" value="Genomic_DNA"/>
</dbReference>
<dbReference type="SMART" id="SM00249">
    <property type="entry name" value="PHD"/>
    <property type="match status" value="1"/>
</dbReference>
<keyword evidence="11" id="KW-0408">Iron</keyword>
<comment type="cofactor">
    <cofactor evidence="1">
        <name>Fe(2+)</name>
        <dbReference type="ChEBI" id="CHEBI:29033"/>
    </cofactor>
</comment>
<keyword evidence="13" id="KW-0238">DNA-binding</keyword>
<dbReference type="InterPro" id="IPR011011">
    <property type="entry name" value="Znf_FYVE_PHD"/>
</dbReference>
<evidence type="ECO:0000256" key="6">
    <source>
        <dbReference type="ARBA" id="ARBA00022771"/>
    </source>
</evidence>
<keyword evidence="23" id="KW-1185">Reference proteome</keyword>
<dbReference type="PROSITE" id="PS50016">
    <property type="entry name" value="ZF_PHD_2"/>
    <property type="match status" value="1"/>
</dbReference>
<evidence type="ECO:0000313" key="22">
    <source>
        <dbReference type="EMBL" id="KAJ8044202.1"/>
    </source>
</evidence>
<comment type="similarity">
    <text evidence="3">Belongs to the JHDM1 histone demethylase family.</text>
</comment>
<keyword evidence="8" id="KW-0156">Chromatin regulator</keyword>
<feature type="compositionally biased region" description="Basic residues" evidence="18">
    <location>
        <begin position="587"/>
        <end position="596"/>
    </location>
</feature>
<keyword evidence="9" id="KW-0223">Dioxygenase</keyword>
<dbReference type="Pfam" id="PF16866">
    <property type="entry name" value="PHD_4"/>
    <property type="match status" value="1"/>
</dbReference>
<dbReference type="Gene3D" id="3.30.40.10">
    <property type="entry name" value="Zinc/RING finger domain, C3HC4 (zinc finger)"/>
    <property type="match status" value="1"/>
</dbReference>
<comment type="caution">
    <text evidence="22">The sequence shown here is derived from an EMBL/GenBank/DDBJ whole genome shotgun (WGS) entry which is preliminary data.</text>
</comment>
<keyword evidence="6 17" id="KW-0863">Zinc-finger</keyword>
<dbReference type="SMART" id="SM00558">
    <property type="entry name" value="JmjC"/>
    <property type="match status" value="1"/>
</dbReference>
<dbReference type="InterPro" id="IPR002857">
    <property type="entry name" value="Znf_CXXC"/>
</dbReference>
<evidence type="ECO:0000256" key="13">
    <source>
        <dbReference type="ARBA" id="ARBA00023125"/>
    </source>
</evidence>
<keyword evidence="5" id="KW-0479">Metal-binding</keyword>
<gene>
    <name evidence="22" type="ORF">HOLleu_11592</name>
</gene>
<evidence type="ECO:0000313" key="23">
    <source>
        <dbReference type="Proteomes" id="UP001152320"/>
    </source>
</evidence>
<feature type="domain" description="CXXC-type" evidence="20">
    <location>
        <begin position="609"/>
        <end position="655"/>
    </location>
</feature>
<protein>
    <recommendedName>
        <fullName evidence="4">[histone H3]-dimethyl-L-lysine(36) demethylase</fullName>
        <ecNumber evidence="4">1.14.11.27</ecNumber>
    </recommendedName>
</protein>
<dbReference type="GO" id="GO:0140680">
    <property type="term" value="F:histone H3K36me/H3K36me2 demethylase activity"/>
    <property type="evidence" value="ECO:0007669"/>
    <property type="project" value="UniProtKB-EC"/>
</dbReference>
<dbReference type="AlphaFoldDB" id="A0A9Q1HCE9"/>
<dbReference type="PROSITE" id="PS51184">
    <property type="entry name" value="JMJC"/>
    <property type="match status" value="1"/>
</dbReference>
<dbReference type="GO" id="GO:0003677">
    <property type="term" value="F:DNA binding"/>
    <property type="evidence" value="ECO:0007669"/>
    <property type="project" value="UniProtKB-KW"/>
</dbReference>
<keyword evidence="10" id="KW-0560">Oxidoreductase</keyword>
<dbReference type="InterPro" id="IPR019787">
    <property type="entry name" value="Znf_PHD-finger"/>
</dbReference>
<dbReference type="EC" id="1.14.11.27" evidence="4"/>
<dbReference type="InterPro" id="IPR003347">
    <property type="entry name" value="JmjC_dom"/>
</dbReference>
<evidence type="ECO:0000256" key="4">
    <source>
        <dbReference type="ARBA" id="ARBA00013246"/>
    </source>
</evidence>
<organism evidence="22 23">
    <name type="scientific">Holothuria leucospilota</name>
    <name type="common">Black long sea cucumber</name>
    <name type="synonym">Mertensiothuria leucospilota</name>
    <dbReference type="NCBI Taxonomy" id="206669"/>
    <lineage>
        <taxon>Eukaryota</taxon>
        <taxon>Metazoa</taxon>
        <taxon>Echinodermata</taxon>
        <taxon>Eleutherozoa</taxon>
        <taxon>Echinozoa</taxon>
        <taxon>Holothuroidea</taxon>
        <taxon>Aspidochirotacea</taxon>
        <taxon>Aspidochirotida</taxon>
        <taxon>Holothuriidae</taxon>
        <taxon>Holothuria</taxon>
    </lineage>
</organism>
<dbReference type="FunFam" id="2.60.120.650:FF:000005">
    <property type="entry name" value="lysine-specific demethylase 2A isoform X1"/>
    <property type="match status" value="1"/>
</dbReference>
<dbReference type="SUPFAM" id="SSF57903">
    <property type="entry name" value="FYVE/PHD zinc finger"/>
    <property type="match status" value="1"/>
</dbReference>
<dbReference type="Gene3D" id="1.20.58.1360">
    <property type="match status" value="1"/>
</dbReference>
<dbReference type="InterPro" id="IPR041070">
    <property type="entry name" value="JHD"/>
</dbReference>
<evidence type="ECO:0000256" key="1">
    <source>
        <dbReference type="ARBA" id="ARBA00001954"/>
    </source>
</evidence>
<dbReference type="Pfam" id="PF02008">
    <property type="entry name" value="zf-CXXC"/>
    <property type="match status" value="1"/>
</dbReference>
<evidence type="ECO:0000256" key="18">
    <source>
        <dbReference type="SAM" id="MobiDB-lite"/>
    </source>
</evidence>
<evidence type="ECO:0000256" key="17">
    <source>
        <dbReference type="PROSITE-ProRule" id="PRU00509"/>
    </source>
</evidence>
<feature type="compositionally biased region" description="Basic and acidic residues" evidence="18">
    <location>
        <begin position="407"/>
        <end position="419"/>
    </location>
</feature>
<evidence type="ECO:0000256" key="7">
    <source>
        <dbReference type="ARBA" id="ARBA00022833"/>
    </source>
</evidence>
<sequence>MATQNDTRRSMRSKARRHYDEGESQDDEIDGKRTYSLEDKLRTDKYNADLVKSMSGEEFTYRYIQEHGFVSPMVFKDSAGLGLRMPTKEFTVNDVKLYVGSRRLLDVMDVNTQKGVEMNMAQFAKYYENTDREKLLNVISLEFSHTRLDDLVQSPAVVKKLDWADLSWPQHLKWTQKDSTNVLAEMKYPKVQKYCLMSVGGCYTDFHVDFGGTSVWYHILHGKKVFWLIPPSEHNMQIYENWVLSSKQGDIFLGDKVSDCGKVYLEAGDSFLIPSGWIHAVYTPEDSLVFGGNFVHTFSVRKQLRVASIEDKTHVPTKFRYPFFTEIHWYTLERYVKILTGKGFMKEVEPPPHTSHRKAGGSHDGETDDDCATSVQVKDEDNGSATDEEKVEKMDMGEEGSSQGGEENNKELEVKHPTTVDEYDSQEDTDIETAECSYSKQGSSDSEDSEVQFNNIERREMDLKRDLGVEKMHNGDSESDEGNSKQEACNSPNAAVGPDGDGEVKAKQSATEPKYIHLCQKELQELSALVKFLDGLTEDKRNVPDLITDPDELLKEGKKILKVHANDNQELAMTGEPVLKWPERPSKKSNKAKGAHTIRPPVRGMPTGTRKRRTRCRKCENCMNSDCGECHFCKDMKKFGGPGRMKQSCISRQCLSPILPNTACCSICLQEERAPAELVTLMECHQCNEIVHPKCLKEKFEGEGVMNDELLNSWECPKCVAGVSSKNAEEGEPSGTGKKRKESSQDGADSKPKIVKKGKFQKARQLKLKKAGRLPAMGIKAKPSKNTEFHKNTHSCRSPVLMSFFYQQGKTAASWKNVLGAIFTLEHNVNQSMKLRQSVPPVLVQCTECTSSLHVFQHGYVNKPWHVTKLHGNLSLKSIGLGENFSTKKSGN</sequence>
<feature type="compositionally biased region" description="Basic and acidic residues" evidence="18">
    <location>
        <begin position="742"/>
        <end position="752"/>
    </location>
</feature>
<dbReference type="Pfam" id="PF13621">
    <property type="entry name" value="Cupin_8"/>
    <property type="match status" value="1"/>
</dbReference>
<dbReference type="GO" id="GO:0005634">
    <property type="term" value="C:nucleus"/>
    <property type="evidence" value="ECO:0007669"/>
    <property type="project" value="UniProtKB-SubCell"/>
</dbReference>
<feature type="domain" description="PHD-type" evidence="19">
    <location>
        <begin position="662"/>
        <end position="722"/>
    </location>
</feature>
<comment type="catalytic activity">
    <reaction evidence="16">
        <text>N(6),N(6)-dimethyl-L-lysyl(36)-[histone H3] + 2 2-oxoglutarate + 2 O2 = L-lysyl(36)-[histone H3] + 2 formaldehyde + 2 succinate + 2 CO2</text>
        <dbReference type="Rhea" id="RHEA:42032"/>
        <dbReference type="Rhea" id="RHEA-COMP:9785"/>
        <dbReference type="Rhea" id="RHEA-COMP:9787"/>
        <dbReference type="ChEBI" id="CHEBI:15379"/>
        <dbReference type="ChEBI" id="CHEBI:16526"/>
        <dbReference type="ChEBI" id="CHEBI:16810"/>
        <dbReference type="ChEBI" id="CHEBI:16842"/>
        <dbReference type="ChEBI" id="CHEBI:29969"/>
        <dbReference type="ChEBI" id="CHEBI:30031"/>
        <dbReference type="ChEBI" id="CHEBI:61976"/>
        <dbReference type="EC" id="1.14.11.27"/>
    </reaction>
</comment>
<feature type="region of interest" description="Disordered" evidence="18">
    <location>
        <begin position="580"/>
        <end position="610"/>
    </location>
</feature>
<evidence type="ECO:0000256" key="10">
    <source>
        <dbReference type="ARBA" id="ARBA00023002"/>
    </source>
</evidence>
<feature type="compositionally biased region" description="Basic and acidic residues" evidence="18">
    <location>
        <begin position="377"/>
        <end position="396"/>
    </location>
</feature>
<dbReference type="GO" id="GO:0008270">
    <property type="term" value="F:zinc ion binding"/>
    <property type="evidence" value="ECO:0007669"/>
    <property type="project" value="UniProtKB-KW"/>
</dbReference>
<dbReference type="InterPro" id="IPR019786">
    <property type="entry name" value="Zinc_finger_PHD-type_CS"/>
</dbReference>
<evidence type="ECO:0000256" key="16">
    <source>
        <dbReference type="ARBA" id="ARBA00047915"/>
    </source>
</evidence>
<dbReference type="InterPro" id="IPR050690">
    <property type="entry name" value="JHDM1_Histone_Demethylase"/>
</dbReference>
<feature type="domain" description="JmjC" evidence="21">
    <location>
        <begin position="143"/>
        <end position="311"/>
    </location>
</feature>
<dbReference type="InterPro" id="IPR001965">
    <property type="entry name" value="Znf_PHD"/>
</dbReference>
<dbReference type="PROSITE" id="PS51058">
    <property type="entry name" value="ZF_CXXC"/>
    <property type="match status" value="1"/>
</dbReference>
<dbReference type="Proteomes" id="UP001152320">
    <property type="component" value="Chromosome 4"/>
</dbReference>
<evidence type="ECO:0000256" key="3">
    <source>
        <dbReference type="ARBA" id="ARBA00008037"/>
    </source>
</evidence>
<accession>A0A9Q1HCE9</accession>
<evidence type="ECO:0000256" key="9">
    <source>
        <dbReference type="ARBA" id="ARBA00022964"/>
    </source>
</evidence>
<feature type="region of interest" description="Disordered" evidence="18">
    <location>
        <begin position="1"/>
        <end position="31"/>
    </location>
</feature>
<feature type="compositionally biased region" description="Acidic residues" evidence="18">
    <location>
        <begin position="421"/>
        <end position="433"/>
    </location>
</feature>
<keyword evidence="14" id="KW-0804">Transcription</keyword>
<evidence type="ECO:0000256" key="15">
    <source>
        <dbReference type="ARBA" id="ARBA00023242"/>
    </source>
</evidence>
<dbReference type="OrthoDB" id="5876800at2759"/>
<evidence type="ECO:0000256" key="12">
    <source>
        <dbReference type="ARBA" id="ARBA00023015"/>
    </source>
</evidence>
<keyword evidence="12" id="KW-0805">Transcription regulation</keyword>
<keyword evidence="15" id="KW-0539">Nucleus</keyword>
<evidence type="ECO:0000259" key="21">
    <source>
        <dbReference type="PROSITE" id="PS51184"/>
    </source>
</evidence>
<comment type="subcellular location">
    <subcellularLocation>
        <location evidence="2">Nucleus</location>
    </subcellularLocation>
</comment>
<evidence type="ECO:0000256" key="14">
    <source>
        <dbReference type="ARBA" id="ARBA00023163"/>
    </source>
</evidence>
<feature type="region of interest" description="Disordered" evidence="18">
    <location>
        <begin position="471"/>
        <end position="508"/>
    </location>
</feature>
<dbReference type="PANTHER" id="PTHR23123">
    <property type="entry name" value="PHD/F-BOX CONTAINING PROTEIN"/>
    <property type="match status" value="1"/>
</dbReference>
<dbReference type="Gene3D" id="2.60.120.650">
    <property type="entry name" value="Cupin"/>
    <property type="match status" value="1"/>
</dbReference>
<keyword evidence="7" id="KW-0862">Zinc</keyword>
<dbReference type="SUPFAM" id="SSF51197">
    <property type="entry name" value="Clavaminate synthase-like"/>
    <property type="match status" value="1"/>
</dbReference>
<evidence type="ECO:0000259" key="19">
    <source>
        <dbReference type="PROSITE" id="PS50016"/>
    </source>
</evidence>
<dbReference type="InterPro" id="IPR041667">
    <property type="entry name" value="Cupin_8"/>
</dbReference>
<feature type="region of interest" description="Disordered" evidence="18">
    <location>
        <begin position="725"/>
        <end position="756"/>
    </location>
</feature>